<protein>
    <recommendedName>
        <fullName evidence="4">DUF222 domain-containing protein</fullName>
    </recommendedName>
</protein>
<comment type="caution">
    <text evidence="2">The sequence shown here is derived from an EMBL/GenBank/DDBJ whole genome shotgun (WGS) entry which is preliminary data.</text>
</comment>
<dbReference type="Proteomes" id="UP001157126">
    <property type="component" value="Unassembled WGS sequence"/>
</dbReference>
<feature type="compositionally biased region" description="Low complexity" evidence="1">
    <location>
        <begin position="232"/>
        <end position="249"/>
    </location>
</feature>
<proteinExistence type="predicted"/>
<evidence type="ECO:0000256" key="1">
    <source>
        <dbReference type="SAM" id="MobiDB-lite"/>
    </source>
</evidence>
<reference evidence="3" key="1">
    <citation type="journal article" date="2019" name="Int. J. Syst. Evol. Microbiol.">
        <title>The Global Catalogue of Microorganisms (GCM) 10K type strain sequencing project: providing services to taxonomists for standard genome sequencing and annotation.</title>
        <authorList>
            <consortium name="The Broad Institute Genomics Platform"/>
            <consortium name="The Broad Institute Genome Sequencing Center for Infectious Disease"/>
            <person name="Wu L."/>
            <person name="Ma J."/>
        </authorList>
    </citation>
    <scope>NUCLEOTIDE SEQUENCE [LARGE SCALE GENOMIC DNA]</scope>
    <source>
        <strain evidence="3">NBRC 113072</strain>
    </source>
</reference>
<evidence type="ECO:0008006" key="4">
    <source>
        <dbReference type="Google" id="ProtNLM"/>
    </source>
</evidence>
<keyword evidence="3" id="KW-1185">Reference proteome</keyword>
<dbReference type="EMBL" id="BSUO01000001">
    <property type="protein sequence ID" value="GMA39287.1"/>
    <property type="molecule type" value="Genomic_DNA"/>
</dbReference>
<accession>A0ABQ6IPZ5</accession>
<evidence type="ECO:0000313" key="3">
    <source>
        <dbReference type="Proteomes" id="UP001157126"/>
    </source>
</evidence>
<evidence type="ECO:0000313" key="2">
    <source>
        <dbReference type="EMBL" id="GMA39287.1"/>
    </source>
</evidence>
<organism evidence="2 3">
    <name type="scientific">Mobilicoccus caccae</name>
    <dbReference type="NCBI Taxonomy" id="1859295"/>
    <lineage>
        <taxon>Bacteria</taxon>
        <taxon>Bacillati</taxon>
        <taxon>Actinomycetota</taxon>
        <taxon>Actinomycetes</taxon>
        <taxon>Micrococcales</taxon>
        <taxon>Dermatophilaceae</taxon>
        <taxon>Mobilicoccus</taxon>
    </lineage>
</organism>
<feature type="region of interest" description="Disordered" evidence="1">
    <location>
        <begin position="215"/>
        <end position="249"/>
    </location>
</feature>
<sequence length="249" mass="26936">MQAVLTPPDAWGVGVPVPSGTFAELGDEELLVELETHERMKAWIEARGIAVVEELARRREREALAELDERDRDALSRTRTLVVVGVREAVVDEVALATGAGQRAAETRVRMAREWERFTPVREALAAGRMSWSRAVQVSTRTSEVDSGRMRRIVEKVLAPYIPGPGGDSGGLEVPQSVFSWRLGRAVAAVTTSRQRHEDAIARRDAWAVINPDADGTMTLTGTPDASPPHSPASTTSPAACAARATPAR</sequence>
<gene>
    <name evidence="2" type="ORF">GCM10025883_13320</name>
</gene>
<name>A0ABQ6IPZ5_9MICO</name>